<dbReference type="AlphaFoldDB" id="A0A2Z3JGC5"/>
<dbReference type="OrthoDB" id="9807797at2"/>
<keyword evidence="1 3" id="KW-0697">Rotamase</keyword>
<evidence type="ECO:0000256" key="3">
    <source>
        <dbReference type="RuleBase" id="RU363019"/>
    </source>
</evidence>
<dbReference type="InterPro" id="IPR044666">
    <property type="entry name" value="Cyclophilin_A-like"/>
</dbReference>
<comment type="function">
    <text evidence="3">PPIases accelerate the folding of proteins. It catalyzes the cis-trans isomerization of proline imidic peptide bonds in oligopeptides.</text>
</comment>
<keyword evidence="2 3" id="KW-0413">Isomerase</keyword>
<evidence type="ECO:0000256" key="1">
    <source>
        <dbReference type="ARBA" id="ARBA00023110"/>
    </source>
</evidence>
<dbReference type="GO" id="GO:0003755">
    <property type="term" value="F:peptidyl-prolyl cis-trans isomerase activity"/>
    <property type="evidence" value="ECO:0007669"/>
    <property type="project" value="UniProtKB-UniRule"/>
</dbReference>
<name>A0A2Z3JGC5_9DEIO</name>
<dbReference type="Proteomes" id="UP000245368">
    <property type="component" value="Chromosome"/>
</dbReference>
<keyword evidence="6" id="KW-1185">Reference proteome</keyword>
<sequence>MQAMTYTKDGYSQMSPLSEERKTKFAAAPSLGEAIEPGKQYQAVFETSKGRIVMDLFPDDAPETVNSFVYLIRHHYYDGIVFHRVIQDFMAQTGDPSGTGAGGPGYQFGDEFSSRRHDKKGVLSMANRGPGTNGSQFFITFGPTPHLDGKHTVFGEVVEGQDVLDKLTRIQPGYPGTPDKIEKAYVMEKS</sequence>
<evidence type="ECO:0000256" key="2">
    <source>
        <dbReference type="ARBA" id="ARBA00023235"/>
    </source>
</evidence>
<evidence type="ECO:0000313" key="6">
    <source>
        <dbReference type="Proteomes" id="UP000245368"/>
    </source>
</evidence>
<comment type="catalytic activity">
    <reaction evidence="3">
        <text>[protein]-peptidylproline (omega=180) = [protein]-peptidylproline (omega=0)</text>
        <dbReference type="Rhea" id="RHEA:16237"/>
        <dbReference type="Rhea" id="RHEA-COMP:10747"/>
        <dbReference type="Rhea" id="RHEA-COMP:10748"/>
        <dbReference type="ChEBI" id="CHEBI:83833"/>
        <dbReference type="ChEBI" id="CHEBI:83834"/>
        <dbReference type="EC" id="5.2.1.8"/>
    </reaction>
</comment>
<accession>A0A2Z3JGC5</accession>
<evidence type="ECO:0000259" key="4">
    <source>
        <dbReference type="PROSITE" id="PS50072"/>
    </source>
</evidence>
<dbReference type="SUPFAM" id="SSF50891">
    <property type="entry name" value="Cyclophilin-like"/>
    <property type="match status" value="1"/>
</dbReference>
<proteinExistence type="inferred from homology"/>
<dbReference type="Pfam" id="PF00160">
    <property type="entry name" value="Pro_isomerase"/>
    <property type="match status" value="1"/>
</dbReference>
<organism evidence="5 6">
    <name type="scientific">Deinococcus irradiatisoli</name>
    <dbReference type="NCBI Taxonomy" id="2202254"/>
    <lineage>
        <taxon>Bacteria</taxon>
        <taxon>Thermotogati</taxon>
        <taxon>Deinococcota</taxon>
        <taxon>Deinococci</taxon>
        <taxon>Deinococcales</taxon>
        <taxon>Deinococcaceae</taxon>
        <taxon>Deinococcus</taxon>
    </lineage>
</organism>
<dbReference type="PROSITE" id="PS50072">
    <property type="entry name" value="CSA_PPIASE_2"/>
    <property type="match status" value="1"/>
</dbReference>
<dbReference type="PANTHER" id="PTHR45625:SF4">
    <property type="entry name" value="PEPTIDYLPROLYL ISOMERASE DOMAIN AND WD REPEAT-CONTAINING PROTEIN 1"/>
    <property type="match status" value="1"/>
</dbReference>
<dbReference type="EC" id="5.2.1.8" evidence="3"/>
<dbReference type="InterPro" id="IPR029000">
    <property type="entry name" value="Cyclophilin-like_dom_sf"/>
</dbReference>
<dbReference type="EMBL" id="CP029494">
    <property type="protein sequence ID" value="AWN22400.1"/>
    <property type="molecule type" value="Genomic_DNA"/>
</dbReference>
<protein>
    <recommendedName>
        <fullName evidence="3">Peptidyl-prolyl cis-trans isomerase</fullName>
        <shortName evidence="3">PPIase</shortName>
        <ecNumber evidence="3">5.2.1.8</ecNumber>
    </recommendedName>
</protein>
<dbReference type="CDD" id="cd00317">
    <property type="entry name" value="cyclophilin"/>
    <property type="match status" value="1"/>
</dbReference>
<dbReference type="PANTHER" id="PTHR45625">
    <property type="entry name" value="PEPTIDYL-PROLYL CIS-TRANS ISOMERASE-RELATED"/>
    <property type="match status" value="1"/>
</dbReference>
<dbReference type="Gene3D" id="2.40.100.10">
    <property type="entry name" value="Cyclophilin-like"/>
    <property type="match status" value="1"/>
</dbReference>
<reference evidence="5 6" key="1">
    <citation type="submission" date="2018-05" db="EMBL/GenBank/DDBJ databases">
        <title>Complete Genome Sequence of Deinococcus sp. strain 17bor-2.</title>
        <authorList>
            <person name="Srinivasan S."/>
        </authorList>
    </citation>
    <scope>NUCLEOTIDE SEQUENCE [LARGE SCALE GENOMIC DNA]</scope>
    <source>
        <strain evidence="5 6">17bor-2</strain>
    </source>
</reference>
<evidence type="ECO:0000313" key="5">
    <source>
        <dbReference type="EMBL" id="AWN22400.1"/>
    </source>
</evidence>
<comment type="similarity">
    <text evidence="3">Belongs to the cyclophilin-type PPIase family.</text>
</comment>
<feature type="domain" description="PPIase cyclophilin-type" evidence="4">
    <location>
        <begin position="50"/>
        <end position="190"/>
    </location>
</feature>
<dbReference type="PRINTS" id="PR00153">
    <property type="entry name" value="CSAPPISMRASE"/>
</dbReference>
<gene>
    <name evidence="5" type="ORF">DKM44_03420</name>
</gene>
<dbReference type="InterPro" id="IPR002130">
    <property type="entry name" value="Cyclophilin-type_PPIase_dom"/>
</dbReference>
<dbReference type="KEGG" id="dez:DKM44_03420"/>